<dbReference type="SUPFAM" id="SSF55729">
    <property type="entry name" value="Acyl-CoA N-acyltransferases (Nat)"/>
    <property type="match status" value="1"/>
</dbReference>
<reference evidence="14" key="2">
    <citation type="submission" date="2022-10" db="EMBL/GenBank/DDBJ databases">
        <authorList>
            <consortium name="ENA_rothamsted_submissions"/>
            <consortium name="culmorum"/>
            <person name="King R."/>
        </authorList>
    </citation>
    <scope>NUCLEOTIDE SEQUENCE</scope>
</reference>
<comment type="catalytic activity">
    <reaction evidence="10">
        <text>serotonin + (9Z)-octadecenoyl-CoA = N-(9Z-octadecenoyl)-serotonin + CoA + H(+)</text>
        <dbReference type="Rhea" id="RHEA:51392"/>
        <dbReference type="ChEBI" id="CHEBI:15378"/>
        <dbReference type="ChEBI" id="CHEBI:57287"/>
        <dbReference type="ChEBI" id="CHEBI:57387"/>
        <dbReference type="ChEBI" id="CHEBI:134064"/>
        <dbReference type="ChEBI" id="CHEBI:350546"/>
    </reaction>
    <physiologicalReaction direction="left-to-right" evidence="10">
        <dbReference type="Rhea" id="RHEA:51393"/>
    </physiologicalReaction>
</comment>
<comment type="catalytic activity">
    <reaction evidence="9">
        <text>dopamine + acetyl-CoA = N-acetyldopamine + CoA + H(+)</text>
        <dbReference type="Rhea" id="RHEA:51388"/>
        <dbReference type="ChEBI" id="CHEBI:15378"/>
        <dbReference type="ChEBI" id="CHEBI:57287"/>
        <dbReference type="ChEBI" id="CHEBI:57288"/>
        <dbReference type="ChEBI" id="CHEBI:59905"/>
        <dbReference type="ChEBI" id="CHEBI:125678"/>
    </reaction>
    <physiologicalReaction direction="left-to-right" evidence="9">
        <dbReference type="Rhea" id="RHEA:51389"/>
    </physiologicalReaction>
</comment>
<evidence type="ECO:0000256" key="5">
    <source>
        <dbReference type="ARBA" id="ARBA00039114"/>
    </source>
</evidence>
<evidence type="ECO:0000256" key="3">
    <source>
        <dbReference type="ARBA" id="ARBA00037926"/>
    </source>
</evidence>
<gene>
    <name evidence="14" type="ORF">PHAECO_LOCUS6590</name>
</gene>
<comment type="catalytic activity">
    <reaction evidence="12">
        <text>dopamine + hexadecanoyl-CoA = N-hexadecanoyl-dopamine + CoA + H(+)</text>
        <dbReference type="Rhea" id="RHEA:51376"/>
        <dbReference type="ChEBI" id="CHEBI:15378"/>
        <dbReference type="ChEBI" id="CHEBI:57287"/>
        <dbReference type="ChEBI" id="CHEBI:57379"/>
        <dbReference type="ChEBI" id="CHEBI:59905"/>
        <dbReference type="ChEBI" id="CHEBI:134058"/>
    </reaction>
    <physiologicalReaction direction="left-to-right" evidence="12">
        <dbReference type="Rhea" id="RHEA:51377"/>
    </physiologicalReaction>
</comment>
<reference evidence="14" key="1">
    <citation type="submission" date="2022-01" db="EMBL/GenBank/DDBJ databases">
        <authorList>
            <person name="King R."/>
        </authorList>
    </citation>
    <scope>NUCLEOTIDE SEQUENCE</scope>
</reference>
<comment type="catalytic activity">
    <reaction evidence="11">
        <text>serotonin + hexadecanoyl-CoA = N-hexadecanoyl-serotonin + CoA + H(+)</text>
        <dbReference type="Rhea" id="RHEA:51384"/>
        <dbReference type="ChEBI" id="CHEBI:15378"/>
        <dbReference type="ChEBI" id="CHEBI:57287"/>
        <dbReference type="ChEBI" id="CHEBI:57379"/>
        <dbReference type="ChEBI" id="CHEBI:134059"/>
        <dbReference type="ChEBI" id="CHEBI:350546"/>
    </reaction>
    <physiologicalReaction direction="left-to-right" evidence="11">
        <dbReference type="Rhea" id="RHEA:51385"/>
    </physiologicalReaction>
</comment>
<evidence type="ECO:0000256" key="2">
    <source>
        <dbReference type="ARBA" id="ARBA00023315"/>
    </source>
</evidence>
<dbReference type="InterPro" id="IPR016181">
    <property type="entry name" value="Acyl_CoA_acyltransferase"/>
</dbReference>
<dbReference type="GO" id="GO:0004059">
    <property type="term" value="F:aralkylamine N-acetyltransferase activity"/>
    <property type="evidence" value="ECO:0007669"/>
    <property type="project" value="UniProtKB-EC"/>
</dbReference>
<evidence type="ECO:0000256" key="9">
    <source>
        <dbReference type="ARBA" id="ARBA00051711"/>
    </source>
</evidence>
<evidence type="ECO:0000256" key="11">
    <source>
        <dbReference type="ARBA" id="ARBA00052178"/>
    </source>
</evidence>
<dbReference type="Proteomes" id="UP001153737">
    <property type="component" value="Chromosome 2"/>
</dbReference>
<comment type="catalytic activity">
    <reaction evidence="7">
        <text>serotonin + octadecanoyl-CoA = N-octadecanoyl-serotonin + CoA + H(+)</text>
        <dbReference type="Rhea" id="RHEA:51400"/>
        <dbReference type="ChEBI" id="CHEBI:15378"/>
        <dbReference type="ChEBI" id="CHEBI:57287"/>
        <dbReference type="ChEBI" id="CHEBI:57394"/>
        <dbReference type="ChEBI" id="CHEBI:134065"/>
        <dbReference type="ChEBI" id="CHEBI:350546"/>
    </reaction>
    <physiologicalReaction direction="left-to-right" evidence="7">
        <dbReference type="Rhea" id="RHEA:51401"/>
    </physiologicalReaction>
</comment>
<dbReference type="PANTHER" id="PTHR20905:SF1">
    <property type="entry name" value="AT07410P-RELATED"/>
    <property type="match status" value="1"/>
</dbReference>
<evidence type="ECO:0000313" key="15">
    <source>
        <dbReference type="Proteomes" id="UP001153737"/>
    </source>
</evidence>
<dbReference type="FunFam" id="3.40.630.30:FF:000046">
    <property type="entry name" value="Dopamine N-acetyltransferase"/>
    <property type="match status" value="1"/>
</dbReference>
<keyword evidence="15" id="KW-1185">Reference proteome</keyword>
<evidence type="ECO:0000256" key="12">
    <source>
        <dbReference type="ARBA" id="ARBA00052335"/>
    </source>
</evidence>
<sequence>MTNHFGKFINKILSELKPTIFIPTRNRSIFRGSKAKQQNLSPYIILKATKEDYDHVLKLMHECFYIEEPTCLSLNLNHNTILDETALKNMAEGITLVARCKYDGCIVGACINNTTNPWDPDLKEKLACNVQCTKTKQLLLFQAHVQRFPRLWNCYDVQKVFEISNVFLKRELRKTDIMEKLVRESKDLAADCGYKVVRLDATSKNLVELCKKVNMELAAEIPYCMYIGKNNKPVFDPPHPNDSVKIYVDVDPQIKKVVGNDSSISK</sequence>
<name>A0A9P0DRH1_PHACE</name>
<proteinExistence type="inferred from homology"/>
<protein>
    <recommendedName>
        <fullName evidence="5">aralkylamine N-acetyltransferase</fullName>
        <ecNumber evidence="5">2.3.1.87</ecNumber>
    </recommendedName>
</protein>
<organism evidence="14 15">
    <name type="scientific">Phaedon cochleariae</name>
    <name type="common">Mustard beetle</name>
    <dbReference type="NCBI Taxonomy" id="80249"/>
    <lineage>
        <taxon>Eukaryota</taxon>
        <taxon>Metazoa</taxon>
        <taxon>Ecdysozoa</taxon>
        <taxon>Arthropoda</taxon>
        <taxon>Hexapoda</taxon>
        <taxon>Insecta</taxon>
        <taxon>Pterygota</taxon>
        <taxon>Neoptera</taxon>
        <taxon>Endopterygota</taxon>
        <taxon>Coleoptera</taxon>
        <taxon>Polyphaga</taxon>
        <taxon>Cucujiformia</taxon>
        <taxon>Chrysomeloidea</taxon>
        <taxon>Chrysomelidae</taxon>
        <taxon>Chrysomelinae</taxon>
        <taxon>Chrysomelini</taxon>
        <taxon>Phaedon</taxon>
    </lineage>
</organism>
<dbReference type="EMBL" id="OU896708">
    <property type="protein sequence ID" value="CAH1156173.1"/>
    <property type="molecule type" value="Genomic_DNA"/>
</dbReference>
<comment type="catalytic activity">
    <reaction evidence="13">
        <text>serotonin + acetyl-CoA = N-acetylserotonin + CoA + H(+)</text>
        <dbReference type="Rhea" id="RHEA:25217"/>
        <dbReference type="ChEBI" id="CHEBI:15378"/>
        <dbReference type="ChEBI" id="CHEBI:17697"/>
        <dbReference type="ChEBI" id="CHEBI:57287"/>
        <dbReference type="ChEBI" id="CHEBI:57288"/>
        <dbReference type="ChEBI" id="CHEBI:350546"/>
        <dbReference type="EC" id="2.3.1.87"/>
    </reaction>
    <physiologicalReaction direction="left-to-right" evidence="13">
        <dbReference type="Rhea" id="RHEA:25218"/>
    </physiologicalReaction>
</comment>
<comment type="catalytic activity">
    <reaction evidence="6">
        <text>dopamine + (9Z)-octadecenoyl-CoA = N-(9Z-octadecanoyl)-dopamine + CoA + H(+)</text>
        <dbReference type="Rhea" id="RHEA:51380"/>
        <dbReference type="ChEBI" id="CHEBI:15378"/>
        <dbReference type="ChEBI" id="CHEBI:31883"/>
        <dbReference type="ChEBI" id="CHEBI:57287"/>
        <dbReference type="ChEBI" id="CHEBI:57387"/>
        <dbReference type="ChEBI" id="CHEBI:59905"/>
    </reaction>
    <physiologicalReaction direction="left-to-right" evidence="6">
        <dbReference type="Rhea" id="RHEA:51381"/>
    </physiologicalReaction>
</comment>
<keyword evidence="2" id="KW-0012">Acyltransferase</keyword>
<evidence type="ECO:0000256" key="4">
    <source>
        <dbReference type="ARBA" id="ARBA00038182"/>
    </source>
</evidence>
<evidence type="ECO:0000256" key="1">
    <source>
        <dbReference type="ARBA" id="ARBA00022679"/>
    </source>
</evidence>
<evidence type="ECO:0000256" key="13">
    <source>
        <dbReference type="ARBA" id="ARBA00052491"/>
    </source>
</evidence>
<evidence type="ECO:0000256" key="8">
    <source>
        <dbReference type="ARBA" id="ARBA00051284"/>
    </source>
</evidence>
<evidence type="ECO:0000256" key="6">
    <source>
        <dbReference type="ARBA" id="ARBA00050189"/>
    </source>
</evidence>
<keyword evidence="1" id="KW-0808">Transferase</keyword>
<dbReference type="AlphaFoldDB" id="A0A9P0DRH1"/>
<evidence type="ECO:0000313" key="14">
    <source>
        <dbReference type="EMBL" id="CAH1156173.1"/>
    </source>
</evidence>
<dbReference type="Gene3D" id="3.40.630.30">
    <property type="match status" value="1"/>
</dbReference>
<evidence type="ECO:0000256" key="10">
    <source>
        <dbReference type="ARBA" id="ARBA00051823"/>
    </source>
</evidence>
<accession>A0A9P0DRH1</accession>
<dbReference type="OrthoDB" id="41532at2759"/>
<comment type="catalytic activity">
    <reaction evidence="8">
        <text>serotonin + (5Z,8Z,11Z,14Z)-eicosatetraenoyl-CoA = N-[(5Z,8Z,11Z,14Z)-eicosatetraenoyl]-serotonin + CoA + H(+)</text>
        <dbReference type="Rhea" id="RHEA:51396"/>
        <dbReference type="ChEBI" id="CHEBI:15378"/>
        <dbReference type="ChEBI" id="CHEBI:57287"/>
        <dbReference type="ChEBI" id="CHEBI:57368"/>
        <dbReference type="ChEBI" id="CHEBI:132255"/>
        <dbReference type="ChEBI" id="CHEBI:350546"/>
    </reaction>
    <physiologicalReaction direction="left-to-right" evidence="8">
        <dbReference type="Rhea" id="RHEA:51397"/>
    </physiologicalReaction>
</comment>
<dbReference type="PANTHER" id="PTHR20905">
    <property type="entry name" value="N-ACETYLTRANSFERASE-RELATED"/>
    <property type="match status" value="1"/>
</dbReference>
<comment type="similarity">
    <text evidence="4">Belongs to the acetyltransferase family. AANAT subfamily.</text>
</comment>
<comment type="pathway">
    <text evidence="3">Aromatic compound metabolism; melatonin biosynthesis; melatonin from serotonin: step 1/2.</text>
</comment>
<evidence type="ECO:0000256" key="7">
    <source>
        <dbReference type="ARBA" id="ARBA00050849"/>
    </source>
</evidence>
<dbReference type="EC" id="2.3.1.87" evidence="5"/>